<dbReference type="Pfam" id="PF00356">
    <property type="entry name" value="LacI"/>
    <property type="match status" value="1"/>
</dbReference>
<evidence type="ECO:0000256" key="1">
    <source>
        <dbReference type="ARBA" id="ARBA00023015"/>
    </source>
</evidence>
<name>A0A2V3UAA7_9HYPH</name>
<reference evidence="5 6" key="1">
    <citation type="submission" date="2018-05" db="EMBL/GenBank/DDBJ databases">
        <title>Genomic Encyclopedia of Type Strains, Phase IV (KMG-IV): sequencing the most valuable type-strain genomes for metagenomic binning, comparative biology and taxonomic classification.</title>
        <authorList>
            <person name="Goeker M."/>
        </authorList>
    </citation>
    <scope>NUCLEOTIDE SEQUENCE [LARGE SCALE GENOMIC DNA]</scope>
    <source>
        <strain evidence="5 6">DSM 6462</strain>
    </source>
</reference>
<feature type="domain" description="HTH lacI-type" evidence="4">
    <location>
        <begin position="17"/>
        <end position="71"/>
    </location>
</feature>
<gene>
    <name evidence="5" type="ORF">C7450_11034</name>
</gene>
<keyword evidence="2" id="KW-0238">DNA-binding</keyword>
<organism evidence="5 6">
    <name type="scientific">Chelatococcus asaccharovorans</name>
    <dbReference type="NCBI Taxonomy" id="28210"/>
    <lineage>
        <taxon>Bacteria</taxon>
        <taxon>Pseudomonadati</taxon>
        <taxon>Pseudomonadota</taxon>
        <taxon>Alphaproteobacteria</taxon>
        <taxon>Hyphomicrobiales</taxon>
        <taxon>Chelatococcaceae</taxon>
        <taxon>Chelatococcus</taxon>
    </lineage>
</organism>
<keyword evidence="1" id="KW-0805">Transcription regulation</keyword>
<dbReference type="Proteomes" id="UP000248021">
    <property type="component" value="Unassembled WGS sequence"/>
</dbReference>
<comment type="caution">
    <text evidence="5">The sequence shown here is derived from an EMBL/GenBank/DDBJ whole genome shotgun (WGS) entry which is preliminary data.</text>
</comment>
<sequence>MGMENVSGSSGRRVKRAGIRDVARLAGVAPMTVSRALSFPHRVSIETREKIAAAIAATGYIPNRVASNLSSNQTMTIGAVIPTLRNSIAADFTEGFSRALKARGYHLLLGNSDFIPEGEETIVAEFLARRVDGVYLTGATHTAKTRKMLRDNAIPTVEIASLPEDPIDMAVGFSNFDAAYEVTRMLAEQGYRRVALFTTFTKDNERQVERQAGYRAAVRDFGLDTDPRFVAELEMDLKAAGRQLRVLVGERPDVDALFCTGDFIAAGALFEAQRLGIRVPDDLAIAGFEGLEIAENLNPSLTTVRIPRFEIGSRAGTMLLDRIAGKDVEQRVVDMGFEIIKRGSTATPATLRRETAS</sequence>
<keyword evidence="3" id="KW-0804">Transcription</keyword>
<dbReference type="GO" id="GO:0000976">
    <property type="term" value="F:transcription cis-regulatory region binding"/>
    <property type="evidence" value="ECO:0007669"/>
    <property type="project" value="TreeGrafter"/>
</dbReference>
<dbReference type="SUPFAM" id="SSF47413">
    <property type="entry name" value="lambda repressor-like DNA-binding domains"/>
    <property type="match status" value="1"/>
</dbReference>
<dbReference type="CDD" id="cd01575">
    <property type="entry name" value="PBP1_GntR"/>
    <property type="match status" value="1"/>
</dbReference>
<evidence type="ECO:0000313" key="6">
    <source>
        <dbReference type="Proteomes" id="UP000248021"/>
    </source>
</evidence>
<dbReference type="CDD" id="cd01392">
    <property type="entry name" value="HTH_LacI"/>
    <property type="match status" value="1"/>
</dbReference>
<dbReference type="SMART" id="SM00354">
    <property type="entry name" value="HTH_LACI"/>
    <property type="match status" value="1"/>
</dbReference>
<dbReference type="Gene3D" id="3.40.50.2300">
    <property type="match status" value="2"/>
</dbReference>
<evidence type="ECO:0000313" key="5">
    <source>
        <dbReference type="EMBL" id="PXW55097.1"/>
    </source>
</evidence>
<dbReference type="SUPFAM" id="SSF53822">
    <property type="entry name" value="Periplasmic binding protein-like I"/>
    <property type="match status" value="1"/>
</dbReference>
<evidence type="ECO:0000256" key="3">
    <source>
        <dbReference type="ARBA" id="ARBA00023163"/>
    </source>
</evidence>
<dbReference type="InterPro" id="IPR046335">
    <property type="entry name" value="LacI/GalR-like_sensor"/>
</dbReference>
<dbReference type="InterPro" id="IPR000843">
    <property type="entry name" value="HTH_LacI"/>
</dbReference>
<dbReference type="Gene3D" id="1.10.260.40">
    <property type="entry name" value="lambda repressor-like DNA-binding domains"/>
    <property type="match status" value="1"/>
</dbReference>
<evidence type="ECO:0000256" key="2">
    <source>
        <dbReference type="ARBA" id="ARBA00023125"/>
    </source>
</evidence>
<dbReference type="InterPro" id="IPR010982">
    <property type="entry name" value="Lambda_DNA-bd_dom_sf"/>
</dbReference>
<proteinExistence type="predicted"/>
<dbReference type="PROSITE" id="PS50932">
    <property type="entry name" value="HTH_LACI_2"/>
    <property type="match status" value="1"/>
</dbReference>
<dbReference type="Pfam" id="PF13377">
    <property type="entry name" value="Peripla_BP_3"/>
    <property type="match status" value="1"/>
</dbReference>
<dbReference type="PANTHER" id="PTHR30146:SF33">
    <property type="entry name" value="TRANSCRIPTIONAL REGULATOR"/>
    <property type="match status" value="1"/>
</dbReference>
<keyword evidence="6" id="KW-1185">Reference proteome</keyword>
<dbReference type="PANTHER" id="PTHR30146">
    <property type="entry name" value="LACI-RELATED TRANSCRIPTIONAL REPRESSOR"/>
    <property type="match status" value="1"/>
</dbReference>
<accession>A0A2V3UAA7</accession>
<protein>
    <submittedName>
        <fullName evidence="5">LacI family gluconate utilization system Gnt-I transcriptional repressor</fullName>
    </submittedName>
</protein>
<dbReference type="EMBL" id="QJJK01000010">
    <property type="protein sequence ID" value="PXW55097.1"/>
    <property type="molecule type" value="Genomic_DNA"/>
</dbReference>
<dbReference type="AlphaFoldDB" id="A0A2V3UAA7"/>
<dbReference type="GO" id="GO:0003700">
    <property type="term" value="F:DNA-binding transcription factor activity"/>
    <property type="evidence" value="ECO:0007669"/>
    <property type="project" value="TreeGrafter"/>
</dbReference>
<dbReference type="InterPro" id="IPR028082">
    <property type="entry name" value="Peripla_BP_I"/>
</dbReference>
<evidence type="ECO:0000259" key="4">
    <source>
        <dbReference type="PROSITE" id="PS50932"/>
    </source>
</evidence>